<dbReference type="EMBL" id="JBHFEH010000202">
    <property type="protein sequence ID" value="KAL2044534.1"/>
    <property type="molecule type" value="Genomic_DNA"/>
</dbReference>
<dbReference type="PANTHER" id="PTHR47797:SF5">
    <property type="entry name" value="CELLOBIOSE DEHYDROGENASE CYTOCHROME DOMAIN-CONTAINING PROTEIN"/>
    <property type="match status" value="1"/>
</dbReference>
<evidence type="ECO:0000259" key="3">
    <source>
        <dbReference type="SMART" id="SM00664"/>
    </source>
</evidence>
<dbReference type="Pfam" id="PF16010">
    <property type="entry name" value="CDH-cyt"/>
    <property type="match status" value="1"/>
</dbReference>
<reference evidence="4 5" key="1">
    <citation type="submission" date="2024-09" db="EMBL/GenBank/DDBJ databases">
        <title>Rethinking Asexuality: The Enigmatic Case of Functional Sexual Genes in Lepraria (Stereocaulaceae).</title>
        <authorList>
            <person name="Doellman M."/>
            <person name="Sun Y."/>
            <person name="Barcenas-Pena A."/>
            <person name="Lumbsch H.T."/>
            <person name="Grewe F."/>
        </authorList>
    </citation>
    <scope>NUCLEOTIDE SEQUENCE [LARGE SCALE GENOMIC DNA]</scope>
    <source>
        <strain evidence="4 5">Grewe 0041</strain>
    </source>
</reference>
<dbReference type="SMART" id="SM00664">
    <property type="entry name" value="DoH"/>
    <property type="match status" value="1"/>
</dbReference>
<evidence type="ECO:0000256" key="2">
    <source>
        <dbReference type="SAM" id="Phobius"/>
    </source>
</evidence>
<feature type="compositionally biased region" description="Low complexity" evidence="1">
    <location>
        <begin position="156"/>
        <end position="166"/>
    </location>
</feature>
<organism evidence="4 5">
    <name type="scientific">Lepraria finkii</name>
    <dbReference type="NCBI Taxonomy" id="1340010"/>
    <lineage>
        <taxon>Eukaryota</taxon>
        <taxon>Fungi</taxon>
        <taxon>Dikarya</taxon>
        <taxon>Ascomycota</taxon>
        <taxon>Pezizomycotina</taxon>
        <taxon>Lecanoromycetes</taxon>
        <taxon>OSLEUM clade</taxon>
        <taxon>Lecanoromycetidae</taxon>
        <taxon>Lecanorales</taxon>
        <taxon>Lecanorineae</taxon>
        <taxon>Stereocaulaceae</taxon>
        <taxon>Lepraria</taxon>
    </lineage>
</organism>
<accession>A0ABR4AFE2</accession>
<sequence length="237" mass="24938">MVHPSSTAQGTSQEIYFQLTAPSSARWMGVGQGSSMSGANMFIISASGDGNVTVSPRLGSGHQMPEFNANAQVTVLEGTSVQPDGSLRANVRCDSCLSWSDGSTSTQWIHIAGYGGSSNKSLSSTLPDTFGSGLLPLASTDATGPIASSAHWTPGSSSSSSSSSSSDNTMMIRRSHAIIMSLIFLFLFPVAALTLYLPYAQKVLDTFTHRCRSLVSLVLLIIGPQLRASSWHNEKAS</sequence>
<evidence type="ECO:0000313" key="5">
    <source>
        <dbReference type="Proteomes" id="UP001590951"/>
    </source>
</evidence>
<dbReference type="PANTHER" id="PTHR47797">
    <property type="entry name" value="DEHYDROGENASE, PUTATIVE (AFU_ORTHOLOGUE AFUA_8G05805)-RELATED"/>
    <property type="match status" value="1"/>
</dbReference>
<keyword evidence="2" id="KW-0812">Transmembrane</keyword>
<dbReference type="SUPFAM" id="SSF49344">
    <property type="entry name" value="CBD9-like"/>
    <property type="match status" value="1"/>
</dbReference>
<dbReference type="Gene3D" id="2.60.40.1210">
    <property type="entry name" value="Cellobiose dehydrogenase, cytochrome domain"/>
    <property type="match status" value="1"/>
</dbReference>
<protein>
    <recommendedName>
        <fullName evidence="3">DOMON domain-containing protein</fullName>
    </recommendedName>
</protein>
<evidence type="ECO:0000313" key="4">
    <source>
        <dbReference type="EMBL" id="KAL2044534.1"/>
    </source>
</evidence>
<feature type="region of interest" description="Disordered" evidence="1">
    <location>
        <begin position="146"/>
        <end position="167"/>
    </location>
</feature>
<proteinExistence type="predicted"/>
<gene>
    <name evidence="4" type="ORF">ABVK25_012414</name>
</gene>
<keyword evidence="2" id="KW-1133">Transmembrane helix</keyword>
<keyword evidence="2" id="KW-0472">Membrane</keyword>
<evidence type="ECO:0000256" key="1">
    <source>
        <dbReference type="SAM" id="MobiDB-lite"/>
    </source>
</evidence>
<keyword evidence="5" id="KW-1185">Reference proteome</keyword>
<feature type="domain" description="DOMON" evidence="3">
    <location>
        <begin position="27"/>
        <end position="113"/>
    </location>
</feature>
<comment type="caution">
    <text evidence="4">The sequence shown here is derived from an EMBL/GenBank/DDBJ whole genome shotgun (WGS) entry which is preliminary data.</text>
</comment>
<dbReference type="InterPro" id="IPR005018">
    <property type="entry name" value="DOMON_domain"/>
</dbReference>
<name>A0ABR4AFE2_9LECA</name>
<feature type="transmembrane region" description="Helical" evidence="2">
    <location>
        <begin position="177"/>
        <end position="199"/>
    </location>
</feature>
<dbReference type="Proteomes" id="UP001590951">
    <property type="component" value="Unassembled WGS sequence"/>
</dbReference>
<dbReference type="CDD" id="cd09630">
    <property type="entry name" value="CDH_like_cytochrome"/>
    <property type="match status" value="1"/>
</dbReference>
<dbReference type="InterPro" id="IPR015920">
    <property type="entry name" value="Cellobiose_DH-like_cyt"/>
</dbReference>